<dbReference type="InterPro" id="IPR030664">
    <property type="entry name" value="SdhA/FrdA/AprA"/>
</dbReference>
<accession>X1M571</accession>
<name>X1M571_9ZZZZ</name>
<gene>
    <name evidence="4" type="ORF">S06H3_37814</name>
</gene>
<dbReference type="Pfam" id="PF00890">
    <property type="entry name" value="FAD_binding_2"/>
    <property type="match status" value="1"/>
</dbReference>
<comment type="caution">
    <text evidence="4">The sequence shown here is derived from an EMBL/GenBank/DDBJ whole genome shotgun (WGS) entry which is preliminary data.</text>
</comment>
<evidence type="ECO:0000256" key="2">
    <source>
        <dbReference type="ARBA" id="ARBA00023002"/>
    </source>
</evidence>
<keyword evidence="1" id="KW-0285">Flavoprotein</keyword>
<evidence type="ECO:0000256" key="1">
    <source>
        <dbReference type="ARBA" id="ARBA00022630"/>
    </source>
</evidence>
<organism evidence="4">
    <name type="scientific">marine sediment metagenome</name>
    <dbReference type="NCBI Taxonomy" id="412755"/>
    <lineage>
        <taxon>unclassified sequences</taxon>
        <taxon>metagenomes</taxon>
        <taxon>ecological metagenomes</taxon>
    </lineage>
</organism>
<evidence type="ECO:0000313" key="4">
    <source>
        <dbReference type="EMBL" id="GAI26453.1"/>
    </source>
</evidence>
<feature type="domain" description="FAD-dependent oxidoreductase 2 FAD-binding" evidence="3">
    <location>
        <begin position="10"/>
        <end position="113"/>
    </location>
</feature>
<dbReference type="Gene3D" id="3.50.50.60">
    <property type="entry name" value="FAD/NAD(P)-binding domain"/>
    <property type="match status" value="1"/>
</dbReference>
<sequence length="130" mass="13764">MKTTQTITTDVLVIGGGGAGLRAAIKAREYDLNVLLVSKALVGYRNNTAVSWGVFAATGIWRGAGDSPDVHFKDVILGGRSINDQKIAKVMTHGATQQVYDLMKFGVNFEKLDGDLGGNACPRAYVSSAC</sequence>
<dbReference type="InterPro" id="IPR036188">
    <property type="entry name" value="FAD/NAD-bd_sf"/>
</dbReference>
<dbReference type="EMBL" id="BARV01023002">
    <property type="protein sequence ID" value="GAI26453.1"/>
    <property type="molecule type" value="Genomic_DNA"/>
</dbReference>
<dbReference type="GO" id="GO:0016491">
    <property type="term" value="F:oxidoreductase activity"/>
    <property type="evidence" value="ECO:0007669"/>
    <property type="project" value="UniProtKB-KW"/>
</dbReference>
<dbReference type="PANTHER" id="PTHR11632:SF51">
    <property type="entry name" value="SUCCINATE DEHYDROGENASE [UBIQUINONE] FLAVOPROTEIN SUBUNIT, MITOCHONDRIAL"/>
    <property type="match status" value="1"/>
</dbReference>
<reference evidence="4" key="1">
    <citation type="journal article" date="2014" name="Front. Microbiol.">
        <title>High frequency of phylogenetically diverse reductive dehalogenase-homologous genes in deep subseafloor sedimentary metagenomes.</title>
        <authorList>
            <person name="Kawai M."/>
            <person name="Futagami T."/>
            <person name="Toyoda A."/>
            <person name="Takaki Y."/>
            <person name="Nishi S."/>
            <person name="Hori S."/>
            <person name="Arai W."/>
            <person name="Tsubouchi T."/>
            <person name="Morono Y."/>
            <person name="Uchiyama I."/>
            <person name="Ito T."/>
            <person name="Fujiyama A."/>
            <person name="Inagaki F."/>
            <person name="Takami H."/>
        </authorList>
    </citation>
    <scope>NUCLEOTIDE SEQUENCE</scope>
    <source>
        <strain evidence="4">Expedition CK06-06</strain>
    </source>
</reference>
<protein>
    <recommendedName>
        <fullName evidence="3">FAD-dependent oxidoreductase 2 FAD-binding domain-containing protein</fullName>
    </recommendedName>
</protein>
<evidence type="ECO:0000259" key="3">
    <source>
        <dbReference type="Pfam" id="PF00890"/>
    </source>
</evidence>
<proteinExistence type="predicted"/>
<dbReference type="InterPro" id="IPR003953">
    <property type="entry name" value="FAD-dep_OxRdtase_2_FAD-bd"/>
</dbReference>
<dbReference type="SUPFAM" id="SSF51905">
    <property type="entry name" value="FAD/NAD(P)-binding domain"/>
    <property type="match status" value="1"/>
</dbReference>
<dbReference type="PANTHER" id="PTHR11632">
    <property type="entry name" value="SUCCINATE DEHYDROGENASE 2 FLAVOPROTEIN SUBUNIT"/>
    <property type="match status" value="1"/>
</dbReference>
<dbReference type="AlphaFoldDB" id="X1M571"/>
<keyword evidence="2" id="KW-0560">Oxidoreductase</keyword>